<feature type="domain" description="Pyrimidine/purine nucleotide 5'-monophosphate nucleosidase N-terminal" evidence="2">
    <location>
        <begin position="1"/>
        <end position="98"/>
    </location>
</feature>
<dbReference type="Gene3D" id="3.40.50.450">
    <property type="match status" value="1"/>
</dbReference>
<dbReference type="PANTHER" id="PTHR43393">
    <property type="entry name" value="CYTOKININ RIBOSIDE 5'-MONOPHOSPHATE PHOSPHORIBOHYDROLASE"/>
    <property type="match status" value="1"/>
</dbReference>
<dbReference type="AlphaFoldDB" id="A0A381XST2"/>
<dbReference type="EMBL" id="UINC01016258">
    <property type="protein sequence ID" value="SVA67834.1"/>
    <property type="molecule type" value="Genomic_DNA"/>
</dbReference>
<sequence length="409" mass="45722">MNLLSYREVQGLMASKEEVRNLFRECALAILNTGNEKDDVNQILTEFADFEIEVVPESRGPKIAVKNAPAEAFVDGNMIRGVQDHLFSVLRDIVYVNHILSRAGLYEVDTSEGITEVVFDILRNANIVQPNVRPDLVVCWGGHSIDRVEYDYTKEVGYQLGLRGLNIATGCGPGAMKGPMKGAAIGHAKQQTDRRRYIGITEPGIIAAESPNPIVNELVILPDIEKRLEAFVRVAHAIVVFPGGAGTAEEILYLLSLLMHEKNKEVPFALVLTAPEEREDYFDDLDKFLRATLGVEVSRYYRVINGNPEKVAKAVSKGVEEVRRHRRKTQDAYGFNWDLTIEKHLQMPFEPTHGNMAALQLRQKLPPAKLASEMRRAFSGIVAGNVKAFGIEQVRKYGPYRLRGDKLIV</sequence>
<dbReference type="InterPro" id="IPR027820">
    <property type="entry name" value="PpnN_N"/>
</dbReference>
<dbReference type="Pfam" id="PF03641">
    <property type="entry name" value="Lysine_decarbox"/>
    <property type="match status" value="1"/>
</dbReference>
<feature type="non-terminal residue" evidence="3">
    <location>
        <position position="409"/>
    </location>
</feature>
<dbReference type="NCBIfam" id="NF038390">
    <property type="entry name" value="Nsidase_PpnN"/>
    <property type="match status" value="1"/>
</dbReference>
<gene>
    <name evidence="3" type="ORF">METZ01_LOCUS120688</name>
</gene>
<dbReference type="PANTHER" id="PTHR43393:SF1">
    <property type="entry name" value="PYRIMIDINE_PURINE NUCLEOTIDE 5'-MONOPHOSPHATE NUCLEOSIDASE"/>
    <property type="match status" value="1"/>
</dbReference>
<evidence type="ECO:0008006" key="4">
    <source>
        <dbReference type="Google" id="ProtNLM"/>
    </source>
</evidence>
<dbReference type="InterPro" id="IPR031100">
    <property type="entry name" value="LOG_fam"/>
</dbReference>
<dbReference type="Gene3D" id="3.30.1850.10">
    <property type="entry name" value="MoCo carrier protein-like"/>
    <property type="match status" value="1"/>
</dbReference>
<dbReference type="Pfam" id="PF14793">
    <property type="entry name" value="DUF4478"/>
    <property type="match status" value="1"/>
</dbReference>
<proteinExistence type="predicted"/>
<name>A0A381XST2_9ZZZZ</name>
<reference evidence="3" key="1">
    <citation type="submission" date="2018-05" db="EMBL/GenBank/DDBJ databases">
        <authorList>
            <person name="Lanie J.A."/>
            <person name="Ng W.-L."/>
            <person name="Kazmierczak K.M."/>
            <person name="Andrzejewski T.M."/>
            <person name="Davidsen T.M."/>
            <person name="Wayne K.J."/>
            <person name="Tettelin H."/>
            <person name="Glass J.I."/>
            <person name="Rusch D."/>
            <person name="Podicherti R."/>
            <person name="Tsui H.-C.T."/>
            <person name="Winkler M.E."/>
        </authorList>
    </citation>
    <scope>NUCLEOTIDE SEQUENCE</scope>
</reference>
<accession>A0A381XST2</accession>
<dbReference type="InterPro" id="IPR049788">
    <property type="entry name" value="PpnN"/>
</dbReference>
<dbReference type="InterPro" id="IPR021826">
    <property type="entry name" value="PpnN_C"/>
</dbReference>
<evidence type="ECO:0000259" key="1">
    <source>
        <dbReference type="Pfam" id="PF11892"/>
    </source>
</evidence>
<dbReference type="InterPro" id="IPR037153">
    <property type="entry name" value="PpnN-like_sf"/>
</dbReference>
<evidence type="ECO:0000259" key="2">
    <source>
        <dbReference type="Pfam" id="PF14793"/>
    </source>
</evidence>
<dbReference type="GO" id="GO:0005829">
    <property type="term" value="C:cytosol"/>
    <property type="evidence" value="ECO:0007669"/>
    <property type="project" value="TreeGrafter"/>
</dbReference>
<dbReference type="InterPro" id="IPR052341">
    <property type="entry name" value="LOG_family_nucleotidases"/>
</dbReference>
<dbReference type="Pfam" id="PF11892">
    <property type="entry name" value="PpnN_C"/>
    <property type="match status" value="1"/>
</dbReference>
<protein>
    <recommendedName>
        <fullName evidence="4">AMP nucleosidase</fullName>
    </recommendedName>
</protein>
<evidence type="ECO:0000313" key="3">
    <source>
        <dbReference type="EMBL" id="SVA67834.1"/>
    </source>
</evidence>
<feature type="domain" description="Pyrimidine/purine nucleotide 5'-monophosphate nucleosidase C-terminal" evidence="1">
    <location>
        <begin position="319"/>
        <end position="408"/>
    </location>
</feature>
<dbReference type="SUPFAM" id="SSF102405">
    <property type="entry name" value="MCP/YpsA-like"/>
    <property type="match status" value="1"/>
</dbReference>
<organism evidence="3">
    <name type="scientific">marine metagenome</name>
    <dbReference type="NCBI Taxonomy" id="408172"/>
    <lineage>
        <taxon>unclassified sequences</taxon>
        <taxon>metagenomes</taxon>
        <taxon>ecological metagenomes</taxon>
    </lineage>
</organism>